<dbReference type="InterPro" id="IPR029063">
    <property type="entry name" value="SAM-dependent_MTases_sf"/>
</dbReference>
<dbReference type="PANTHER" id="PTHR43861:SF1">
    <property type="entry name" value="TRANS-ACONITATE 2-METHYLTRANSFERASE"/>
    <property type="match status" value="1"/>
</dbReference>
<protein>
    <submittedName>
        <fullName evidence="2">Class I SAM-dependent methyltransferase</fullName>
    </submittedName>
</protein>
<reference evidence="2 3" key="1">
    <citation type="submission" date="2022-04" db="EMBL/GenBank/DDBJ databases">
        <title>Halobacillus sp. isolated from saltern.</title>
        <authorList>
            <person name="Won M."/>
            <person name="Lee C.-M."/>
            <person name="Woen H.-Y."/>
            <person name="Kwon S.-W."/>
        </authorList>
    </citation>
    <scope>NUCLEOTIDE SEQUENCE [LARGE SCALE GENOMIC DNA]</scope>
    <source>
        <strain evidence="2 3">SSBR10-3</strain>
    </source>
</reference>
<feature type="domain" description="Methyltransferase type 11" evidence="1">
    <location>
        <begin position="54"/>
        <end position="145"/>
    </location>
</feature>
<sequence>MGNTFNWHREAEKQWDGRAGFWSSRSEYMWAEGSRKSIIPFLKEYLPAGSEVADLGCGDGFGSQLLHQEGYRVCGVDLSKDMIEIAKERMEPAKLEFIQGDITALPFEADRFDGIMAINCLEWIEVPVKGLEEMKRILKPGGKLCVGILGPTAKPRMNSYPRLYGEEVICNTMMPWELKQLAKETGWNHEGGHGVFKEGVNEKQIQSLPEELKKAVSFMWVYVFTKK</sequence>
<evidence type="ECO:0000313" key="2">
    <source>
        <dbReference type="EMBL" id="UOQ44426.1"/>
    </source>
</evidence>
<evidence type="ECO:0000259" key="1">
    <source>
        <dbReference type="Pfam" id="PF08241"/>
    </source>
</evidence>
<gene>
    <name evidence="2" type="ORF">MUN89_00040</name>
</gene>
<proteinExistence type="predicted"/>
<organism evidence="2 3">
    <name type="scientific">Halobacillus salinarum</name>
    <dbReference type="NCBI Taxonomy" id="2932257"/>
    <lineage>
        <taxon>Bacteria</taxon>
        <taxon>Bacillati</taxon>
        <taxon>Bacillota</taxon>
        <taxon>Bacilli</taxon>
        <taxon>Bacillales</taxon>
        <taxon>Bacillaceae</taxon>
        <taxon>Halobacillus</taxon>
    </lineage>
</organism>
<keyword evidence="3" id="KW-1185">Reference proteome</keyword>
<accession>A0ABY4EQP5</accession>
<dbReference type="GO" id="GO:0032259">
    <property type="term" value="P:methylation"/>
    <property type="evidence" value="ECO:0007669"/>
    <property type="project" value="UniProtKB-KW"/>
</dbReference>
<dbReference type="InterPro" id="IPR013216">
    <property type="entry name" value="Methyltransf_11"/>
</dbReference>
<dbReference type="RefSeq" id="WP_244710376.1">
    <property type="nucleotide sequence ID" value="NZ_CP095073.1"/>
</dbReference>
<dbReference type="Gene3D" id="3.40.50.150">
    <property type="entry name" value="Vaccinia Virus protein VP39"/>
    <property type="match status" value="1"/>
</dbReference>
<name>A0ABY4EQP5_9BACI</name>
<dbReference type="GO" id="GO:0008168">
    <property type="term" value="F:methyltransferase activity"/>
    <property type="evidence" value="ECO:0007669"/>
    <property type="project" value="UniProtKB-KW"/>
</dbReference>
<evidence type="ECO:0000313" key="3">
    <source>
        <dbReference type="Proteomes" id="UP000831787"/>
    </source>
</evidence>
<dbReference type="PANTHER" id="PTHR43861">
    <property type="entry name" value="TRANS-ACONITATE 2-METHYLTRANSFERASE-RELATED"/>
    <property type="match status" value="1"/>
</dbReference>
<keyword evidence="2" id="KW-0489">Methyltransferase</keyword>
<dbReference type="Proteomes" id="UP000831787">
    <property type="component" value="Chromosome"/>
</dbReference>
<keyword evidence="2" id="KW-0808">Transferase</keyword>
<dbReference type="EMBL" id="CP095073">
    <property type="protein sequence ID" value="UOQ44426.1"/>
    <property type="molecule type" value="Genomic_DNA"/>
</dbReference>
<dbReference type="CDD" id="cd02440">
    <property type="entry name" value="AdoMet_MTases"/>
    <property type="match status" value="1"/>
</dbReference>
<dbReference type="SUPFAM" id="SSF53335">
    <property type="entry name" value="S-adenosyl-L-methionine-dependent methyltransferases"/>
    <property type="match status" value="1"/>
</dbReference>
<dbReference type="Pfam" id="PF08241">
    <property type="entry name" value="Methyltransf_11"/>
    <property type="match status" value="1"/>
</dbReference>